<protein>
    <submittedName>
        <fullName evidence="2">Uncharacterized protein</fullName>
    </submittedName>
</protein>
<reference evidence="2" key="1">
    <citation type="submission" date="2022-11" db="UniProtKB">
        <authorList>
            <consortium name="WormBaseParasite"/>
        </authorList>
    </citation>
    <scope>IDENTIFICATION</scope>
</reference>
<evidence type="ECO:0000313" key="2">
    <source>
        <dbReference type="WBParaSite" id="nRc.2.0.1.t35941-RA"/>
    </source>
</evidence>
<evidence type="ECO:0000313" key="1">
    <source>
        <dbReference type="Proteomes" id="UP000887565"/>
    </source>
</evidence>
<name>A0A915KCY5_ROMCU</name>
<organism evidence="1 2">
    <name type="scientific">Romanomermis culicivorax</name>
    <name type="common">Nematode worm</name>
    <dbReference type="NCBI Taxonomy" id="13658"/>
    <lineage>
        <taxon>Eukaryota</taxon>
        <taxon>Metazoa</taxon>
        <taxon>Ecdysozoa</taxon>
        <taxon>Nematoda</taxon>
        <taxon>Enoplea</taxon>
        <taxon>Dorylaimia</taxon>
        <taxon>Mermithida</taxon>
        <taxon>Mermithoidea</taxon>
        <taxon>Mermithidae</taxon>
        <taxon>Romanomermis</taxon>
    </lineage>
</organism>
<proteinExistence type="predicted"/>
<dbReference type="Proteomes" id="UP000887565">
    <property type="component" value="Unplaced"/>
</dbReference>
<accession>A0A915KCY5</accession>
<sequence length="130" mass="14906">MEEETFIWTKTRTYIWPNTASFVQAVVWPQKGWTRGPIVVEEMGKDTLFDIDAAIMDSKDNDFKIMLINDREYRQFTPKGNSPGTGPGDKYPLQAHNKPTHNSGLLLYKKSVIIVPVNLKKQYRGASYHS</sequence>
<dbReference type="AlphaFoldDB" id="A0A915KCY5"/>
<dbReference type="WBParaSite" id="nRc.2.0.1.t35941-RA">
    <property type="protein sequence ID" value="nRc.2.0.1.t35941-RA"/>
    <property type="gene ID" value="nRc.2.0.1.g35941"/>
</dbReference>
<keyword evidence="1" id="KW-1185">Reference proteome</keyword>